<dbReference type="EMBL" id="CP009220">
    <property type="protein sequence ID" value="ALC06375.1"/>
    <property type="molecule type" value="Genomic_DNA"/>
</dbReference>
<reference evidence="1 2" key="1">
    <citation type="submission" date="2014-08" db="EMBL/GenBank/DDBJ databases">
        <title>Complete genome sequence of Corynebacterium deserti GIMN1.010 (=DSM 45689), isolated from desert sand in western China.</title>
        <authorList>
            <person name="Ruckert C."/>
            <person name="Albersmeier A."/>
            <person name="Kalinowski J."/>
        </authorList>
    </citation>
    <scope>NUCLEOTIDE SEQUENCE [LARGE SCALE GENOMIC DNA]</scope>
    <source>
        <strain evidence="1 2">GIMN1.010</strain>
    </source>
</reference>
<name>A0A0M4CY98_9CORY</name>
<protein>
    <submittedName>
        <fullName evidence="1">Uncharacterized protein</fullName>
    </submittedName>
</protein>
<proteinExistence type="predicted"/>
<evidence type="ECO:0000313" key="1">
    <source>
        <dbReference type="EMBL" id="ALC06375.1"/>
    </source>
</evidence>
<dbReference type="Proteomes" id="UP000068067">
    <property type="component" value="Chromosome"/>
</dbReference>
<gene>
    <name evidence="1" type="ORF">CDES_09950</name>
</gene>
<keyword evidence="2" id="KW-1185">Reference proteome</keyword>
<dbReference type="PATRIC" id="fig|931089.4.peg.2014"/>
<dbReference type="STRING" id="931089.CDES_09950"/>
<organism evidence="1 2">
    <name type="scientific">Corynebacterium deserti GIMN1.010</name>
    <dbReference type="NCBI Taxonomy" id="931089"/>
    <lineage>
        <taxon>Bacteria</taxon>
        <taxon>Bacillati</taxon>
        <taxon>Actinomycetota</taxon>
        <taxon>Actinomycetes</taxon>
        <taxon>Mycobacteriales</taxon>
        <taxon>Corynebacteriaceae</taxon>
        <taxon>Corynebacterium</taxon>
    </lineage>
</organism>
<sequence>MNVTVTKMGKFCAYSFFPEIPAGGIENEYCHCPAVDPFAGFITFVGWLE</sequence>
<evidence type="ECO:0000313" key="2">
    <source>
        <dbReference type="Proteomes" id="UP000068067"/>
    </source>
</evidence>
<dbReference type="KEGG" id="cdx:CDES_09950"/>
<dbReference type="AlphaFoldDB" id="A0A0M4CY98"/>
<accession>A0A0M4CY98</accession>